<dbReference type="GO" id="GO:0005829">
    <property type="term" value="C:cytosol"/>
    <property type="evidence" value="ECO:0007669"/>
    <property type="project" value="TreeGrafter"/>
</dbReference>
<dbReference type="Pfam" id="PF01381">
    <property type="entry name" value="HTH_3"/>
    <property type="match status" value="1"/>
</dbReference>
<dbReference type="CDD" id="cd00093">
    <property type="entry name" value="HTH_XRE"/>
    <property type="match status" value="1"/>
</dbReference>
<dbReference type="SUPFAM" id="SSF47413">
    <property type="entry name" value="lambda repressor-like DNA-binding domains"/>
    <property type="match status" value="1"/>
</dbReference>
<feature type="domain" description="HTH cro/C1-type" evidence="2">
    <location>
        <begin position="1"/>
        <end position="53"/>
    </location>
</feature>
<dbReference type="PANTHER" id="PTHR46797">
    <property type="entry name" value="HTH-TYPE TRANSCRIPTIONAL REGULATOR"/>
    <property type="match status" value="1"/>
</dbReference>
<dbReference type="GO" id="GO:0003700">
    <property type="term" value="F:DNA-binding transcription factor activity"/>
    <property type="evidence" value="ECO:0007669"/>
    <property type="project" value="TreeGrafter"/>
</dbReference>
<proteinExistence type="predicted"/>
<evidence type="ECO:0000256" key="1">
    <source>
        <dbReference type="ARBA" id="ARBA00023125"/>
    </source>
</evidence>
<dbReference type="AlphaFoldDB" id="A0A1F6D6F2"/>
<dbReference type="PANTHER" id="PTHR46797:SF1">
    <property type="entry name" value="METHYLPHOSPHONATE SYNTHASE"/>
    <property type="match status" value="1"/>
</dbReference>
<evidence type="ECO:0000313" key="3">
    <source>
        <dbReference type="EMBL" id="OGG56921.1"/>
    </source>
</evidence>
<dbReference type="EMBL" id="MFKF01000022">
    <property type="protein sequence ID" value="OGG56921.1"/>
    <property type="molecule type" value="Genomic_DNA"/>
</dbReference>
<accession>A0A1F6D6F2</accession>
<evidence type="ECO:0000259" key="2">
    <source>
        <dbReference type="PROSITE" id="PS50943"/>
    </source>
</evidence>
<sequence length="89" mass="9986">MRKAGGYTLDELSERISLSSGKYLGQIERGEINCTIETLEKIADGLGVRLEDLFYREDDAVITGIVDVVRARDRKVRERVLNALKALFG</sequence>
<dbReference type="Proteomes" id="UP000178606">
    <property type="component" value="Unassembled WGS sequence"/>
</dbReference>
<protein>
    <recommendedName>
        <fullName evidence="2">HTH cro/C1-type domain-containing protein</fullName>
    </recommendedName>
</protein>
<organism evidence="3 4">
    <name type="scientific">Handelsmanbacteria sp. (strain RIFCSPLOWO2_12_FULL_64_10)</name>
    <dbReference type="NCBI Taxonomy" id="1817868"/>
    <lineage>
        <taxon>Bacteria</taxon>
        <taxon>Candidatus Handelsmaniibacteriota</taxon>
    </lineage>
</organism>
<name>A0A1F6D6F2_HANXR</name>
<dbReference type="InterPro" id="IPR010982">
    <property type="entry name" value="Lambda_DNA-bd_dom_sf"/>
</dbReference>
<keyword evidence="1" id="KW-0238">DNA-binding</keyword>
<gene>
    <name evidence="3" type="ORF">A3F84_17620</name>
</gene>
<dbReference type="InterPro" id="IPR050807">
    <property type="entry name" value="TransReg_Diox_bact_type"/>
</dbReference>
<reference evidence="3 4" key="1">
    <citation type="journal article" date="2016" name="Nat. Commun.">
        <title>Thousands of microbial genomes shed light on interconnected biogeochemical processes in an aquifer system.</title>
        <authorList>
            <person name="Anantharaman K."/>
            <person name="Brown C.T."/>
            <person name="Hug L.A."/>
            <person name="Sharon I."/>
            <person name="Castelle C.J."/>
            <person name="Probst A.J."/>
            <person name="Thomas B.C."/>
            <person name="Singh A."/>
            <person name="Wilkins M.J."/>
            <person name="Karaoz U."/>
            <person name="Brodie E.L."/>
            <person name="Williams K.H."/>
            <person name="Hubbard S.S."/>
            <person name="Banfield J.F."/>
        </authorList>
    </citation>
    <scope>NUCLEOTIDE SEQUENCE [LARGE SCALE GENOMIC DNA]</scope>
    <source>
        <strain evidence="4">RIFCSPLOWO2_12_FULL_64_10</strain>
    </source>
</reference>
<dbReference type="PROSITE" id="PS50943">
    <property type="entry name" value="HTH_CROC1"/>
    <property type="match status" value="1"/>
</dbReference>
<evidence type="ECO:0000313" key="4">
    <source>
        <dbReference type="Proteomes" id="UP000178606"/>
    </source>
</evidence>
<dbReference type="InterPro" id="IPR001387">
    <property type="entry name" value="Cro/C1-type_HTH"/>
</dbReference>
<comment type="caution">
    <text evidence="3">The sequence shown here is derived from an EMBL/GenBank/DDBJ whole genome shotgun (WGS) entry which is preliminary data.</text>
</comment>
<dbReference type="GO" id="GO:0003677">
    <property type="term" value="F:DNA binding"/>
    <property type="evidence" value="ECO:0007669"/>
    <property type="project" value="UniProtKB-KW"/>
</dbReference>
<dbReference type="Gene3D" id="1.10.260.40">
    <property type="entry name" value="lambda repressor-like DNA-binding domains"/>
    <property type="match status" value="1"/>
</dbReference>
<dbReference type="SMART" id="SM00530">
    <property type="entry name" value="HTH_XRE"/>
    <property type="match status" value="1"/>
</dbReference>